<dbReference type="PRINTS" id="PR00417">
    <property type="entry name" value="PRTPISMRASEI"/>
</dbReference>
<feature type="domain" description="Toprim" evidence="10">
    <location>
        <begin position="1"/>
        <end position="121"/>
    </location>
</feature>
<feature type="site" description="Interaction with DNA" evidence="8">
    <location>
        <position position="154"/>
    </location>
</feature>
<proteinExistence type="inferred from homology"/>
<sequence length="647" mass="72520">MKLMIIEAPGKLKKLRPLLQKLRPREDWQVVASGGHIRDLPAKGKDDSMITVGVRKNYTPVYEILKESVHNVATLKAAVKQASVVYLATDLDREGESISWHIQQVLGLKDYHRITFNDLTPQRVRDALEQPRQIDLRRVASQECRRVLDRLVGYLVTEELRRVMGKPTTAGRVQSPALYLVVLREREIRAFVVVQHFGVRLHFPVPGRETACTWFADWQPVPDFATPSHPYVQDLALTQQVAAVSSVAVESCEDRKAQRQPPAPFITSSLQQAASNALKWSPKKTMQVAQRLYEQAAITYHRTDNPNLPEEAMPDIRAAAHTLGLATVEQRRTFKAAEGAQEGHPAITPTEWTQEVAGENPEEQALYRLIRIRALACQLEAAIYDVRAVKLLAIGPERRPLRFAATGRTLVYPGWLKLLQSDDTVDKDEQSNPAEANNPIPPLTSRQMLTVQHGETQEKKTLPPARYTEASLVKELERRGIGRPSSFASIVSNITARGLVELKHRKLVPGSLGEETIAHLEGTFSFLELDFTREMETDLDRIAQGQDSYAAVIARFHQRLEAELQKQRALPCVPMQAASSHSVSSTSSASAPSAEYRCGKCDKPLQRRQKKGKDGYDFWGCTSFRDGCKVTYPSLKGKPDFDKPRGL</sequence>
<dbReference type="PROSITE" id="PS00396">
    <property type="entry name" value="TOPO_IA_1"/>
    <property type="match status" value="1"/>
</dbReference>
<keyword evidence="6 8" id="KW-0238">DNA-binding</keyword>
<dbReference type="InterPro" id="IPR013825">
    <property type="entry name" value="Topo_IA_cen_sub2"/>
</dbReference>
<accession>A0A2T6GB35</accession>
<feature type="region of interest" description="Disordered" evidence="9">
    <location>
        <begin position="424"/>
        <end position="443"/>
    </location>
</feature>
<dbReference type="InterPro" id="IPR023406">
    <property type="entry name" value="Topo_IA_AS"/>
</dbReference>
<evidence type="ECO:0000256" key="9">
    <source>
        <dbReference type="SAM" id="MobiDB-lite"/>
    </source>
</evidence>
<evidence type="ECO:0000259" key="11">
    <source>
        <dbReference type="PROSITE" id="PS52039"/>
    </source>
</evidence>
<comment type="function">
    <text evidence="8">Releases the supercoiling and torsional tension of DNA, which is introduced during the DNA replication and transcription, by transiently cleaving and rejoining one strand of the DNA duplex. Introduces a single-strand break via transesterification at a target site in duplex DNA. The scissile phosphodiester is attacked by the catalytic tyrosine of the enzyme, resulting in the formation of a DNA-(5'-phosphotyrosyl)-enzyme intermediate and the expulsion of a 3'-OH DNA strand. The free DNA strand then undergoes passage around the unbroken strand, thus removing DNA supercoils. Finally, in the religation step, the DNA 3'-OH attacks the covalent intermediate to expel the active-site tyrosine and restore the DNA phosphodiester backbone.</text>
</comment>
<dbReference type="Gene3D" id="1.10.290.10">
    <property type="entry name" value="Topoisomerase I, domain 4"/>
    <property type="match status" value="1"/>
</dbReference>
<dbReference type="PANTHER" id="PTHR42785:SF1">
    <property type="entry name" value="DNA TOPOISOMERASE"/>
    <property type="match status" value="1"/>
</dbReference>
<keyword evidence="4" id="KW-0460">Magnesium</keyword>
<dbReference type="Proteomes" id="UP000244178">
    <property type="component" value="Unassembled WGS sequence"/>
</dbReference>
<evidence type="ECO:0000256" key="1">
    <source>
        <dbReference type="ARBA" id="ARBA00000213"/>
    </source>
</evidence>
<protein>
    <recommendedName>
        <fullName evidence="8">DNA topoisomerase 1</fullName>
        <ecNumber evidence="8">5.6.2.1</ecNumber>
    </recommendedName>
    <alternativeName>
        <fullName evidence="8">DNA topoisomerase I</fullName>
    </alternativeName>
</protein>
<evidence type="ECO:0000313" key="12">
    <source>
        <dbReference type="EMBL" id="PUA41364.1"/>
    </source>
</evidence>
<dbReference type="SMART" id="SM00436">
    <property type="entry name" value="TOP1Bc"/>
    <property type="match status" value="1"/>
</dbReference>
<feature type="site" description="Interaction with DNA" evidence="8">
    <location>
        <position position="36"/>
    </location>
</feature>
<feature type="site" description="Interaction with DNA" evidence="8">
    <location>
        <position position="149"/>
    </location>
</feature>
<dbReference type="NCBIfam" id="TIGR01051">
    <property type="entry name" value="topA_bact"/>
    <property type="match status" value="1"/>
</dbReference>
<dbReference type="EMBL" id="PYJM01000014">
    <property type="protein sequence ID" value="PUA41364.1"/>
    <property type="molecule type" value="Genomic_DNA"/>
</dbReference>
<comment type="subunit">
    <text evidence="8">Monomer.</text>
</comment>
<dbReference type="InterPro" id="IPR006171">
    <property type="entry name" value="TOPRIM_dom"/>
</dbReference>
<comment type="similarity">
    <text evidence="2 8">Belongs to the type IA topoisomerase family.</text>
</comment>
<dbReference type="PROSITE" id="PS52039">
    <property type="entry name" value="TOPO_IA_2"/>
    <property type="match status" value="1"/>
</dbReference>
<feature type="site" description="Interaction with DNA" evidence="8">
    <location>
        <position position="302"/>
    </location>
</feature>
<dbReference type="InterPro" id="IPR023405">
    <property type="entry name" value="Topo_IA_core_domain"/>
</dbReference>
<dbReference type="InterPro" id="IPR028612">
    <property type="entry name" value="Topoisom_1_IA"/>
</dbReference>
<evidence type="ECO:0000256" key="3">
    <source>
        <dbReference type="ARBA" id="ARBA00022723"/>
    </source>
</evidence>
<feature type="site" description="Interaction with DNA" evidence="8">
    <location>
        <position position="497"/>
    </location>
</feature>
<dbReference type="InterPro" id="IPR005733">
    <property type="entry name" value="TopoI_bac-type"/>
</dbReference>
<feature type="site" description="Interaction with DNA" evidence="8">
    <location>
        <position position="146"/>
    </location>
</feature>
<comment type="caution">
    <text evidence="12">The sequence shown here is derived from an EMBL/GenBank/DDBJ whole genome shotgun (WGS) entry which is preliminary data.</text>
</comment>
<dbReference type="CDD" id="cd00186">
    <property type="entry name" value="TOP1Ac"/>
    <property type="match status" value="1"/>
</dbReference>
<dbReference type="Gene3D" id="3.40.50.140">
    <property type="match status" value="1"/>
</dbReference>
<evidence type="ECO:0000256" key="4">
    <source>
        <dbReference type="ARBA" id="ARBA00022842"/>
    </source>
</evidence>
<dbReference type="GO" id="GO:0006265">
    <property type="term" value="P:DNA topological change"/>
    <property type="evidence" value="ECO:0007669"/>
    <property type="project" value="UniProtKB-UniRule"/>
</dbReference>
<dbReference type="PANTHER" id="PTHR42785">
    <property type="entry name" value="DNA TOPOISOMERASE, TYPE IA, CORE"/>
    <property type="match status" value="1"/>
</dbReference>
<dbReference type="InterPro" id="IPR013826">
    <property type="entry name" value="Topo_IA_cen_sub3"/>
</dbReference>
<organism evidence="12 13">
    <name type="scientific">Pseudomonas protegens</name>
    <dbReference type="NCBI Taxonomy" id="380021"/>
    <lineage>
        <taxon>Bacteria</taxon>
        <taxon>Pseudomonadati</taxon>
        <taxon>Pseudomonadota</taxon>
        <taxon>Gammaproteobacteria</taxon>
        <taxon>Pseudomonadales</taxon>
        <taxon>Pseudomonadaceae</taxon>
        <taxon>Pseudomonas</taxon>
    </lineage>
</organism>
<dbReference type="InterPro" id="IPR003601">
    <property type="entry name" value="Topo_IA_2"/>
</dbReference>
<evidence type="ECO:0000256" key="7">
    <source>
        <dbReference type="ARBA" id="ARBA00023235"/>
    </source>
</evidence>
<dbReference type="Gene3D" id="2.70.20.10">
    <property type="entry name" value="Topoisomerase I, domain 3"/>
    <property type="match status" value="1"/>
</dbReference>
<dbReference type="GO" id="GO:0046872">
    <property type="term" value="F:metal ion binding"/>
    <property type="evidence" value="ECO:0007669"/>
    <property type="project" value="UniProtKB-KW"/>
</dbReference>
<comment type="catalytic activity">
    <reaction evidence="1 8">
        <text>ATP-independent breakage of single-stranded DNA, followed by passage and rejoining.</text>
        <dbReference type="EC" id="5.6.2.1"/>
    </reaction>
</comment>
<comment type="caution">
    <text evidence="8">Lacks conserved residue(s) required for the propagation of feature annotation.</text>
</comment>
<dbReference type="Pfam" id="PF01751">
    <property type="entry name" value="Toprim"/>
    <property type="match status" value="1"/>
</dbReference>
<dbReference type="GO" id="GO:0003677">
    <property type="term" value="F:DNA binding"/>
    <property type="evidence" value="ECO:0007669"/>
    <property type="project" value="UniProtKB-KW"/>
</dbReference>
<dbReference type="InterPro" id="IPR000380">
    <property type="entry name" value="Topo_IA"/>
</dbReference>
<evidence type="ECO:0000256" key="8">
    <source>
        <dbReference type="HAMAP-Rule" id="MF_00952"/>
    </source>
</evidence>
<evidence type="ECO:0000313" key="13">
    <source>
        <dbReference type="Proteomes" id="UP000244178"/>
    </source>
</evidence>
<dbReference type="SMART" id="SM00493">
    <property type="entry name" value="TOPRIM"/>
    <property type="match status" value="1"/>
</dbReference>
<reference evidence="12 13" key="1">
    <citation type="submission" date="2018-03" db="EMBL/GenBank/DDBJ databases">
        <title>Draft genome sequence of the plant growth promoting rhizobacterium Pseudomonas protegens strain BNJ-SS-45 isolated from wheat (Triticum aestivum) rhizosphere.</title>
        <authorList>
            <person name="Bajpai A."/>
            <person name="Shende K."/>
            <person name="Meena N."/>
            <person name="Upadhyayula S.R."/>
            <person name="Suravajhala P."/>
            <person name="Medicherla K.M."/>
            <person name="Johri B.N."/>
        </authorList>
    </citation>
    <scope>NUCLEOTIDE SEQUENCE [LARGE SCALE GENOMIC DNA]</scope>
    <source>
        <strain evidence="12 13">BNJ-SS-45</strain>
    </source>
</reference>
<dbReference type="PROSITE" id="PS50880">
    <property type="entry name" value="TOPRIM"/>
    <property type="match status" value="1"/>
</dbReference>
<gene>
    <name evidence="8 12" type="primary">topA</name>
    <name evidence="12" type="ORF">C5U62_32075</name>
</gene>
<dbReference type="Gene3D" id="1.10.460.10">
    <property type="entry name" value="Topoisomerase I, domain 2"/>
    <property type="match status" value="1"/>
</dbReference>
<keyword evidence="3" id="KW-0479">Metal-binding</keyword>
<dbReference type="EC" id="5.6.2.1" evidence="8"/>
<dbReference type="Pfam" id="PF01131">
    <property type="entry name" value="Topoisom_bac"/>
    <property type="match status" value="1"/>
</dbReference>
<dbReference type="InterPro" id="IPR013497">
    <property type="entry name" value="Topo_IA_cen"/>
</dbReference>
<keyword evidence="7 8" id="KW-0413">Isomerase</keyword>
<feature type="domain" description="Topo IA-type catalytic" evidence="11">
    <location>
        <begin position="135"/>
        <end position="564"/>
    </location>
</feature>
<dbReference type="AlphaFoldDB" id="A0A2T6GB35"/>
<dbReference type="SUPFAM" id="SSF56712">
    <property type="entry name" value="Prokaryotic type I DNA topoisomerase"/>
    <property type="match status" value="1"/>
</dbReference>
<dbReference type="GO" id="GO:0003917">
    <property type="term" value="F:DNA topoisomerase type I (single strand cut, ATP-independent) activity"/>
    <property type="evidence" value="ECO:0007669"/>
    <property type="project" value="UniProtKB-UniRule"/>
</dbReference>
<dbReference type="SMART" id="SM00437">
    <property type="entry name" value="TOP1Ac"/>
    <property type="match status" value="1"/>
</dbReference>
<name>A0A2T6GB35_9PSED</name>
<feature type="site" description="Interaction with DNA" evidence="8">
    <location>
        <position position="145"/>
    </location>
</feature>
<dbReference type="RefSeq" id="WP_108546505.1">
    <property type="nucleotide sequence ID" value="NZ_PYJM01000014.1"/>
</dbReference>
<evidence type="ECO:0000256" key="5">
    <source>
        <dbReference type="ARBA" id="ARBA00023029"/>
    </source>
</evidence>
<evidence type="ECO:0000256" key="6">
    <source>
        <dbReference type="ARBA" id="ARBA00023125"/>
    </source>
</evidence>
<feature type="active site" description="O-(5'-phospho-DNA)-tyrosine intermediate" evidence="8">
    <location>
        <position position="300"/>
    </location>
</feature>
<dbReference type="InterPro" id="IPR013824">
    <property type="entry name" value="Topo_IA_cen_sub1"/>
</dbReference>
<dbReference type="HAMAP" id="MF_00952">
    <property type="entry name" value="Topoisom_1_prok"/>
    <property type="match status" value="1"/>
</dbReference>
<evidence type="ECO:0000259" key="10">
    <source>
        <dbReference type="PROSITE" id="PS50880"/>
    </source>
</evidence>
<evidence type="ECO:0000256" key="2">
    <source>
        <dbReference type="ARBA" id="ARBA00009446"/>
    </source>
</evidence>
<dbReference type="InterPro" id="IPR003602">
    <property type="entry name" value="Topo_IA_DNA-bd_dom"/>
</dbReference>
<keyword evidence="5 8" id="KW-0799">Topoisomerase</keyword>